<dbReference type="STRING" id="525245.HMPREF0044_0729"/>
<dbReference type="Proteomes" id="UP000010301">
    <property type="component" value="Unassembled WGS sequence"/>
</dbReference>
<name>C0W0Y6_9ACTO</name>
<dbReference type="EMBL" id="ACFG01000030">
    <property type="protein sequence ID" value="EEH63710.1"/>
    <property type="molecule type" value="Genomic_DNA"/>
</dbReference>
<proteinExistence type="predicted"/>
<accession>C0W0Y6</accession>
<evidence type="ECO:0000256" key="2">
    <source>
        <dbReference type="SAM" id="SignalP"/>
    </source>
</evidence>
<gene>
    <name evidence="3" type="ORF">HMPREF0044_0729</name>
</gene>
<dbReference type="OrthoDB" id="3259238at2"/>
<dbReference type="RefSeq" id="WP_006546501.1">
    <property type="nucleotide sequence ID" value="NZ_DS999543.1"/>
</dbReference>
<evidence type="ECO:0000313" key="4">
    <source>
        <dbReference type="Proteomes" id="UP000010301"/>
    </source>
</evidence>
<evidence type="ECO:0000256" key="1">
    <source>
        <dbReference type="SAM" id="MobiDB-lite"/>
    </source>
</evidence>
<protein>
    <recommendedName>
        <fullName evidence="5">Lipoprotein</fullName>
    </recommendedName>
</protein>
<keyword evidence="4" id="KW-1185">Reference proteome</keyword>
<reference evidence="3 4" key="1">
    <citation type="submission" date="2009-01" db="EMBL/GenBank/DDBJ databases">
        <authorList>
            <person name="Qin X."/>
            <person name="Bachman B."/>
            <person name="Battles P."/>
            <person name="Bell A."/>
            <person name="Bess C."/>
            <person name="Bickham C."/>
            <person name="Chaboub L."/>
            <person name="Chen D."/>
            <person name="Coyle M."/>
            <person name="Deiros D.R."/>
            <person name="Dinh H."/>
            <person name="Forbes L."/>
            <person name="Fowler G."/>
            <person name="Francisco L."/>
            <person name="Fu Q."/>
            <person name="Gubbala S."/>
            <person name="Hale W."/>
            <person name="Han Y."/>
            <person name="Hemphill L."/>
            <person name="Highlander S.K."/>
            <person name="Hirani K."/>
            <person name="Hogues M."/>
            <person name="Jackson L."/>
            <person name="Jakkamsetti A."/>
            <person name="Javaid M."/>
            <person name="Jiang H."/>
            <person name="Korchina V."/>
            <person name="Kovar C."/>
            <person name="Lara F."/>
            <person name="Lee S."/>
            <person name="Mata R."/>
            <person name="Mathew T."/>
            <person name="Moen C."/>
            <person name="Morales K."/>
            <person name="Munidasa M."/>
            <person name="Nazareth L."/>
            <person name="Ngo R."/>
            <person name="Nguyen L."/>
            <person name="Okwuonu G."/>
            <person name="Ongeri F."/>
            <person name="Patil S."/>
            <person name="Petrosino J."/>
            <person name="Pham C."/>
            <person name="Pham P."/>
            <person name="Pu L.-L."/>
            <person name="Puazo M."/>
            <person name="Raj R."/>
            <person name="Reid J."/>
            <person name="Rouhana J."/>
            <person name="Saada N."/>
            <person name="Shang Y."/>
            <person name="Simmons D."/>
            <person name="Thornton R."/>
            <person name="Warren J."/>
            <person name="Weissenberger G."/>
            <person name="Zhang J."/>
            <person name="Zhang L."/>
            <person name="Zhou C."/>
            <person name="Zhu D."/>
            <person name="Muzny D."/>
            <person name="Worley K."/>
            <person name="Gibbs R."/>
        </authorList>
    </citation>
    <scope>NUCLEOTIDE SEQUENCE [LARGE SCALE GENOMIC DNA]</scope>
    <source>
        <strain evidence="3 4">DSM 15436</strain>
    </source>
</reference>
<evidence type="ECO:0000313" key="3">
    <source>
        <dbReference type="EMBL" id="EEH63710.1"/>
    </source>
</evidence>
<dbReference type="HOGENOM" id="CLU_1202722_0_0_11"/>
<sequence length="230" mass="24939">MSAKRLTGFLTAGMGASLILTACGTADVSAPKSDLEKPTPGMSSVYSSTLSDRENSLGEYGKSHELPLGFIELAEAELAEYPLEPPVAYEAATLRAMFPQLVGAEVIEQGEDGIAFRSTVDNPYAKKLLLKTDPEGSALVSHFAPGDIAVEATFYWQCVWSEALQNTLAGGGTGEKEANVLKEATVAKQILEKYNPQYLDAFVERNELNTKKNAKELSDWLYDNCNLSKF</sequence>
<evidence type="ECO:0008006" key="5">
    <source>
        <dbReference type="Google" id="ProtNLM"/>
    </source>
</evidence>
<dbReference type="PROSITE" id="PS51257">
    <property type="entry name" value="PROKAR_LIPOPROTEIN"/>
    <property type="match status" value="1"/>
</dbReference>
<organism evidence="3 4">
    <name type="scientific">Gleimia coleocanis DSM 15436</name>
    <dbReference type="NCBI Taxonomy" id="525245"/>
    <lineage>
        <taxon>Bacteria</taxon>
        <taxon>Bacillati</taxon>
        <taxon>Actinomycetota</taxon>
        <taxon>Actinomycetes</taxon>
        <taxon>Actinomycetales</taxon>
        <taxon>Actinomycetaceae</taxon>
        <taxon>Gleimia</taxon>
    </lineage>
</organism>
<feature type="region of interest" description="Disordered" evidence="1">
    <location>
        <begin position="29"/>
        <end position="49"/>
    </location>
</feature>
<dbReference type="AlphaFoldDB" id="C0W0Y6"/>
<feature type="signal peptide" evidence="2">
    <location>
        <begin position="1"/>
        <end position="22"/>
    </location>
</feature>
<comment type="caution">
    <text evidence="3">The sequence shown here is derived from an EMBL/GenBank/DDBJ whole genome shotgun (WGS) entry which is preliminary data.</text>
</comment>
<feature type="chain" id="PRO_5039316507" description="Lipoprotein" evidence="2">
    <location>
        <begin position="23"/>
        <end position="230"/>
    </location>
</feature>
<keyword evidence="2" id="KW-0732">Signal</keyword>